<accession>A0A2T2PC82</accession>
<reference evidence="3 4" key="1">
    <citation type="journal article" date="2018" name="Front. Microbiol.">
        <title>Genome-Wide Analysis of Corynespora cassiicola Leaf Fall Disease Putative Effectors.</title>
        <authorList>
            <person name="Lopez D."/>
            <person name="Ribeiro S."/>
            <person name="Label P."/>
            <person name="Fumanal B."/>
            <person name="Venisse J.S."/>
            <person name="Kohler A."/>
            <person name="de Oliveira R.R."/>
            <person name="Labutti K."/>
            <person name="Lipzen A."/>
            <person name="Lail K."/>
            <person name="Bauer D."/>
            <person name="Ohm R.A."/>
            <person name="Barry K.W."/>
            <person name="Spatafora J."/>
            <person name="Grigoriev I.V."/>
            <person name="Martin F.M."/>
            <person name="Pujade-Renaud V."/>
        </authorList>
    </citation>
    <scope>NUCLEOTIDE SEQUENCE [LARGE SCALE GENOMIC DNA]</scope>
    <source>
        <strain evidence="3 4">Philippines</strain>
    </source>
</reference>
<organism evidence="3 4">
    <name type="scientific">Corynespora cassiicola Philippines</name>
    <dbReference type="NCBI Taxonomy" id="1448308"/>
    <lineage>
        <taxon>Eukaryota</taxon>
        <taxon>Fungi</taxon>
        <taxon>Dikarya</taxon>
        <taxon>Ascomycota</taxon>
        <taxon>Pezizomycotina</taxon>
        <taxon>Dothideomycetes</taxon>
        <taxon>Pleosporomycetidae</taxon>
        <taxon>Pleosporales</taxon>
        <taxon>Corynesporascaceae</taxon>
        <taxon>Corynespora</taxon>
    </lineage>
</organism>
<sequence length="240" mass="26608">MSLSFGNGVQTKQEDKKRLFTTPTCPRPRHASNLSPNMACDFMPQAQAPMMLPCSSTHTREAKGQIMQPSTPTFDRKDYPSHLLNAMDFDSVDFLDDEFENYSQIERDSEFGSETLLKVSPASSGDHAVRTMDTRLSNSTTASAASNFAPLVFLINVLEAIWPQNSTCIPVRWYGRRMEVFVVALLALVVILGVSRGGSILIHGLQIVSRALEMTFQCLGFICGRAVAQFMQGFQRGLMV</sequence>
<keyword evidence="2" id="KW-1133">Transmembrane helix</keyword>
<evidence type="ECO:0000313" key="3">
    <source>
        <dbReference type="EMBL" id="PSN75244.1"/>
    </source>
</evidence>
<dbReference type="EMBL" id="KZ678128">
    <property type="protein sequence ID" value="PSN75244.1"/>
    <property type="molecule type" value="Genomic_DNA"/>
</dbReference>
<evidence type="ECO:0000256" key="1">
    <source>
        <dbReference type="SAM" id="MobiDB-lite"/>
    </source>
</evidence>
<dbReference type="AlphaFoldDB" id="A0A2T2PC82"/>
<protein>
    <submittedName>
        <fullName evidence="3">Uncharacterized protein</fullName>
    </submittedName>
</protein>
<gene>
    <name evidence="3" type="ORF">BS50DRAFT_581954</name>
</gene>
<evidence type="ECO:0000313" key="4">
    <source>
        <dbReference type="Proteomes" id="UP000240883"/>
    </source>
</evidence>
<keyword evidence="2" id="KW-0812">Transmembrane</keyword>
<feature type="compositionally biased region" description="Polar residues" evidence="1">
    <location>
        <begin position="1"/>
        <end position="11"/>
    </location>
</feature>
<keyword evidence="2" id="KW-0472">Membrane</keyword>
<feature type="region of interest" description="Disordered" evidence="1">
    <location>
        <begin position="1"/>
        <end position="35"/>
    </location>
</feature>
<feature type="transmembrane region" description="Helical" evidence="2">
    <location>
        <begin position="180"/>
        <end position="202"/>
    </location>
</feature>
<name>A0A2T2PC82_CORCC</name>
<evidence type="ECO:0000256" key="2">
    <source>
        <dbReference type="SAM" id="Phobius"/>
    </source>
</evidence>
<proteinExistence type="predicted"/>
<keyword evidence="4" id="KW-1185">Reference proteome</keyword>
<dbReference type="Proteomes" id="UP000240883">
    <property type="component" value="Unassembled WGS sequence"/>
</dbReference>